<name>A0A1H1ZCI3_9ACTN</name>
<dbReference type="Gene3D" id="3.20.20.450">
    <property type="entry name" value="EAL domain"/>
    <property type="match status" value="1"/>
</dbReference>
<dbReference type="Pfam" id="PF00563">
    <property type="entry name" value="EAL"/>
    <property type="match status" value="1"/>
</dbReference>
<dbReference type="CDD" id="cd01948">
    <property type="entry name" value="EAL"/>
    <property type="match status" value="1"/>
</dbReference>
<organism evidence="2 3">
    <name type="scientific">Actinoplanes derwentensis</name>
    <dbReference type="NCBI Taxonomy" id="113562"/>
    <lineage>
        <taxon>Bacteria</taxon>
        <taxon>Bacillati</taxon>
        <taxon>Actinomycetota</taxon>
        <taxon>Actinomycetes</taxon>
        <taxon>Micromonosporales</taxon>
        <taxon>Micromonosporaceae</taxon>
        <taxon>Actinoplanes</taxon>
    </lineage>
</organism>
<reference evidence="2 3" key="1">
    <citation type="submission" date="2016-10" db="EMBL/GenBank/DDBJ databases">
        <authorList>
            <person name="de Groot N.N."/>
        </authorList>
    </citation>
    <scope>NUCLEOTIDE SEQUENCE [LARGE SCALE GENOMIC DNA]</scope>
    <source>
        <strain evidence="2 3">DSM 43941</strain>
    </source>
</reference>
<dbReference type="InterPro" id="IPR035919">
    <property type="entry name" value="EAL_sf"/>
</dbReference>
<dbReference type="InterPro" id="IPR001633">
    <property type="entry name" value="EAL_dom"/>
</dbReference>
<dbReference type="Proteomes" id="UP000198688">
    <property type="component" value="Chromosome I"/>
</dbReference>
<dbReference type="SMART" id="SM00052">
    <property type="entry name" value="EAL"/>
    <property type="match status" value="1"/>
</dbReference>
<keyword evidence="3" id="KW-1185">Reference proteome</keyword>
<dbReference type="PANTHER" id="PTHR33121">
    <property type="entry name" value="CYCLIC DI-GMP PHOSPHODIESTERASE PDEF"/>
    <property type="match status" value="1"/>
</dbReference>
<dbReference type="InterPro" id="IPR019278">
    <property type="entry name" value="DICT_dom"/>
</dbReference>
<gene>
    <name evidence="2" type="ORF">SAMN04489716_3255</name>
</gene>
<dbReference type="AlphaFoldDB" id="A0A1H1ZCI3"/>
<dbReference type="PROSITE" id="PS50883">
    <property type="entry name" value="EAL"/>
    <property type="match status" value="1"/>
</dbReference>
<dbReference type="SUPFAM" id="SSF141868">
    <property type="entry name" value="EAL domain-like"/>
    <property type="match status" value="1"/>
</dbReference>
<sequence>MPDIHDLLDRRAVATVFQPLIDIESGMLAGYEALTRGPAGSSWESPVALFAAARAVGREAELDWICRAAAYRIALDAGLDRRLTLFVNMEPTAWRIACPADLAPVVEQARKRLRVVTEMTERALADDPAAVLSAAANCREAGWGVALDDVGADPMSLALMPFIQPDVVKLDMGLLRAPDDPHTARVVAAVYAYAESTGATVLAEGIETAAQLSTARTMGATVGQGWHYGRPAPLPGQATPVTALPLLAAPVQDDRTPFEIVSAVRPVTRTTKARLMPMSRHLEALAGDGPEPPVLLACFQHARHFTPATAERFRRVAAYSPLVAALGAGLDDEPATGVRGACLSGDRLNGEWNVIVLGPHRAAALVARDLGNEADDAGESHRGFEFAITHDRALVVRAARSLLRHIAPVRVPDPSAAWAVDLSVQALHAEVEAGGVLSGGR</sequence>
<protein>
    <submittedName>
        <fullName evidence="2">EAL domain, c-di-GMP-specific phosphodiesterase class I (Or its enzymatically inactive variant)</fullName>
    </submittedName>
</protein>
<dbReference type="Pfam" id="PF10069">
    <property type="entry name" value="DICT"/>
    <property type="match status" value="1"/>
</dbReference>
<dbReference type="PANTHER" id="PTHR33121:SF76">
    <property type="entry name" value="SIGNALING PROTEIN"/>
    <property type="match status" value="1"/>
</dbReference>
<evidence type="ECO:0000259" key="1">
    <source>
        <dbReference type="PROSITE" id="PS50883"/>
    </source>
</evidence>
<evidence type="ECO:0000313" key="2">
    <source>
        <dbReference type="EMBL" id="SDT31505.1"/>
    </source>
</evidence>
<evidence type="ECO:0000313" key="3">
    <source>
        <dbReference type="Proteomes" id="UP000198688"/>
    </source>
</evidence>
<dbReference type="EMBL" id="LT629758">
    <property type="protein sequence ID" value="SDT31505.1"/>
    <property type="molecule type" value="Genomic_DNA"/>
</dbReference>
<dbReference type="OrthoDB" id="3278016at2"/>
<dbReference type="RefSeq" id="WP_092545419.1">
    <property type="nucleotide sequence ID" value="NZ_BOMJ01000005.1"/>
</dbReference>
<proteinExistence type="predicted"/>
<dbReference type="GO" id="GO:0071111">
    <property type="term" value="F:cyclic-guanylate-specific phosphodiesterase activity"/>
    <property type="evidence" value="ECO:0007669"/>
    <property type="project" value="InterPro"/>
</dbReference>
<dbReference type="InterPro" id="IPR050706">
    <property type="entry name" value="Cyclic-di-GMP_PDE-like"/>
</dbReference>
<feature type="domain" description="EAL" evidence="1">
    <location>
        <begin position="1"/>
        <end position="245"/>
    </location>
</feature>
<accession>A0A1H1ZCI3</accession>
<dbReference type="STRING" id="113562.SAMN04489716_3255"/>